<dbReference type="PROSITE" id="PS51740">
    <property type="entry name" value="SPOVT_ABRB"/>
    <property type="match status" value="1"/>
</dbReference>
<dbReference type="EMBL" id="JAAKZF010000001">
    <property type="protein sequence ID" value="NGO49689.1"/>
    <property type="molecule type" value="Genomic_DNA"/>
</dbReference>
<protein>
    <submittedName>
        <fullName evidence="3">AbrB/MazE/SpoVT family DNA-binding domain-containing protein</fullName>
    </submittedName>
</protein>
<sequence>MRIIGKARWRGWRRLRGDVLDLFRAGGIGRFRGATKRVTTKGRVTIPKEVRDRLGIGPGSEVEFVEGAGGIVLRKREDPPPSPSQTFEERVASMSGTCDTMGMDGKEYVDWLRGPRDDIDPD</sequence>
<dbReference type="InterPro" id="IPR007159">
    <property type="entry name" value="SpoVT-AbrB_dom"/>
</dbReference>
<evidence type="ECO:0000256" key="1">
    <source>
        <dbReference type="PROSITE-ProRule" id="PRU01076"/>
    </source>
</evidence>
<accession>A0A6G4W520</accession>
<reference evidence="3 4" key="1">
    <citation type="submission" date="2020-02" db="EMBL/GenBank/DDBJ databases">
        <title>Genome sequence of strain CCNWXJ40-4.</title>
        <authorList>
            <person name="Gao J."/>
            <person name="Sun J."/>
        </authorList>
    </citation>
    <scope>NUCLEOTIDE SEQUENCE [LARGE SCALE GENOMIC DNA]</scope>
    <source>
        <strain evidence="3 4">CCNWXJ 40-4</strain>
    </source>
</reference>
<dbReference type="SUPFAM" id="SSF89447">
    <property type="entry name" value="AbrB/MazE/MraZ-like"/>
    <property type="match status" value="1"/>
</dbReference>
<dbReference type="AlphaFoldDB" id="A0A6G4W520"/>
<dbReference type="Gene3D" id="2.10.260.10">
    <property type="match status" value="1"/>
</dbReference>
<name>A0A6G4W520_9HYPH</name>
<keyword evidence="1 3" id="KW-0238">DNA-binding</keyword>
<organism evidence="3 4">
    <name type="scientific">Allomesorhizobium camelthorni</name>
    <dbReference type="NCBI Taxonomy" id="475069"/>
    <lineage>
        <taxon>Bacteria</taxon>
        <taxon>Pseudomonadati</taxon>
        <taxon>Pseudomonadota</taxon>
        <taxon>Alphaproteobacteria</taxon>
        <taxon>Hyphomicrobiales</taxon>
        <taxon>Phyllobacteriaceae</taxon>
        <taxon>Allomesorhizobium</taxon>
    </lineage>
</organism>
<dbReference type="NCBIfam" id="TIGR01439">
    <property type="entry name" value="lp_hng_hel_AbrB"/>
    <property type="match status" value="1"/>
</dbReference>
<dbReference type="Pfam" id="PF04014">
    <property type="entry name" value="MazE_antitoxin"/>
    <property type="match status" value="1"/>
</dbReference>
<comment type="caution">
    <text evidence="3">The sequence shown here is derived from an EMBL/GenBank/DDBJ whole genome shotgun (WGS) entry which is preliminary data.</text>
</comment>
<evidence type="ECO:0000313" key="4">
    <source>
        <dbReference type="Proteomes" id="UP001642900"/>
    </source>
</evidence>
<evidence type="ECO:0000259" key="2">
    <source>
        <dbReference type="PROSITE" id="PS51740"/>
    </source>
</evidence>
<dbReference type="Proteomes" id="UP001642900">
    <property type="component" value="Unassembled WGS sequence"/>
</dbReference>
<evidence type="ECO:0000313" key="3">
    <source>
        <dbReference type="EMBL" id="NGO49689.1"/>
    </source>
</evidence>
<gene>
    <name evidence="3" type="ORF">G6N73_00620</name>
</gene>
<feature type="domain" description="SpoVT-AbrB" evidence="2">
    <location>
        <begin position="33"/>
        <end position="78"/>
    </location>
</feature>
<dbReference type="SMART" id="SM00966">
    <property type="entry name" value="SpoVT_AbrB"/>
    <property type="match status" value="1"/>
</dbReference>
<keyword evidence="4" id="KW-1185">Reference proteome</keyword>
<proteinExistence type="predicted"/>
<dbReference type="InterPro" id="IPR037914">
    <property type="entry name" value="SpoVT-AbrB_sf"/>
</dbReference>
<dbReference type="GO" id="GO:0003677">
    <property type="term" value="F:DNA binding"/>
    <property type="evidence" value="ECO:0007669"/>
    <property type="project" value="UniProtKB-UniRule"/>
</dbReference>